<reference evidence="2" key="1">
    <citation type="submission" date="2018-11" db="EMBL/GenBank/DDBJ databases">
        <authorList>
            <consortium name="Genoscope - CEA"/>
            <person name="William W."/>
        </authorList>
    </citation>
    <scope>NUCLEOTIDE SEQUENCE</scope>
</reference>
<organism evidence="2">
    <name type="scientific">Brassica campestris</name>
    <name type="common">Field mustard</name>
    <dbReference type="NCBI Taxonomy" id="3711"/>
    <lineage>
        <taxon>Eukaryota</taxon>
        <taxon>Viridiplantae</taxon>
        <taxon>Streptophyta</taxon>
        <taxon>Embryophyta</taxon>
        <taxon>Tracheophyta</taxon>
        <taxon>Spermatophyta</taxon>
        <taxon>Magnoliopsida</taxon>
        <taxon>eudicotyledons</taxon>
        <taxon>Gunneridae</taxon>
        <taxon>Pentapetalae</taxon>
        <taxon>rosids</taxon>
        <taxon>malvids</taxon>
        <taxon>Brassicales</taxon>
        <taxon>Brassicaceae</taxon>
        <taxon>Brassiceae</taxon>
        <taxon>Brassica</taxon>
    </lineage>
</organism>
<evidence type="ECO:0000313" key="2">
    <source>
        <dbReference type="EMBL" id="VDD18958.1"/>
    </source>
</evidence>
<name>A0A3P6CZ67_BRACM</name>
<dbReference type="AlphaFoldDB" id="A0A3P6CZ67"/>
<evidence type="ECO:0000256" key="1">
    <source>
        <dbReference type="SAM" id="MobiDB-lite"/>
    </source>
</evidence>
<protein>
    <submittedName>
        <fullName evidence="2">Uncharacterized protein</fullName>
    </submittedName>
</protein>
<sequence length="114" mass="12269">MMRNRSNGVNKTCLFPLASSGSGKTRTQKTFPSSLILSKATKETTLVVTSLSPREKERLGPCSRTGTSTGLQSQTLTAVMSMSLLRSCQTTLMKPVSLSRTCIKQKGLPVSSLE</sequence>
<accession>A0A3P6CZ67</accession>
<dbReference type="EMBL" id="LR031577">
    <property type="protein sequence ID" value="VDD18958.1"/>
    <property type="molecule type" value="Genomic_DNA"/>
</dbReference>
<gene>
    <name evidence="2" type="ORF">BRAA10T44149Z</name>
</gene>
<feature type="region of interest" description="Disordered" evidence="1">
    <location>
        <begin position="48"/>
        <end position="70"/>
    </location>
</feature>
<proteinExistence type="predicted"/>